<dbReference type="Proteomes" id="UP000056466">
    <property type="component" value="Chromosome"/>
</dbReference>
<feature type="transmembrane region" description="Helical" evidence="8">
    <location>
        <begin position="640"/>
        <end position="659"/>
    </location>
</feature>
<keyword evidence="15" id="KW-1185">Reference proteome</keyword>
<sequence>MHFIIIFLLGLLVTTQGLNANIHNDHGIKKNLIQKELDDKSTANHHAIIYSIQLALNAVAESKASILKIKEYQKVIEDFQFLKLKISAKQQKIVANQTKIKLYKNSSTIELNKQLLQLNRQFMDITRQLQHEQEITRTISDSLSFLPQQQTKARKALNDIEQQLQQHLLIQCTPLEQSQATALQAEQIALRLKVYELDLTQLSANKRQELSRLRAEILKQRQYSMDTQLQLLRNYLNILYQNEAEQAFKHNEMIAEQGITLPKSISNLLKTNRKFYIALNKQAKRMDIIASQQRNAVLKTQKIRKVLTNLIEHEQWLNESPILGETLRNQISNLTDFTNKKPKPLPLDREIAQRRVKRLQYEDLINKLPHLITSTQDDGSPLKPAQKLILSAQLITQRNLLNALLTGSDTEILELTKLKVSFNQLEDAIRELNESAHSYLFWVADVTPVNFAYPLLIFKDIKQLINLDTYHQFICSIKMMCSKNTTFIPLVGSIILIVLSISSRKTYYKFLVTSSNKVGKVNQDHFILTLRTVLWSLLIALPLPLFWATIGYGLRHAWPYPAAVAFGEGISATVLILWILIVSTYFANNQGLFIVHFGWPALQVKRAQRYYTFFISMIIPLIIILIALDTYHHREFASNLGRLCFILLCICLALVKVNLKKAGLPLHLDKHKHSSSENMVNRLLWNIIISAPIFAAIASCLGHLATAQSLLAKLEKSVAIWLLLLIIYYIIRRWMFIQRRRIAFERAKQRRAEILAQRARNDDNLSQSQLNEVAAEVDDKVLDLDTMSTQSLQLVRSIITLIALISIILLWSDIYSAFSFLEKIQLWDVTYPINGVETIHPITLGAVLVAIIVSMITTQLVRNLPALLELALLQHLNLTPGTGYAITTLTKYSLMFLGGLIAFSFIGIDWSKLQWLVAALGVGLGFGLQEIFANFISGLIILFEKPIRIGDTVTISNLTGNITRINTRATTITDWDRKEIIMPNKSFITEQFVNWSLSDTVTRVVLHIPAPPRAHIEQITHILVQAAQNCQLVLEMPVPEAFLVNVQHGVPIFELRMYVAEMGHRMPLRHQVHMHIINGYRENDIELPLTPMIQWFQSKFNINEAAY</sequence>
<dbReference type="SUPFAM" id="SSF82861">
    <property type="entry name" value="Mechanosensitive channel protein MscS (YggB), transmembrane region"/>
    <property type="match status" value="1"/>
</dbReference>
<evidence type="ECO:0000256" key="1">
    <source>
        <dbReference type="ARBA" id="ARBA00004651"/>
    </source>
</evidence>
<feature type="domain" description="Mechanosensitive ion channel MscS" evidence="9">
    <location>
        <begin position="931"/>
        <end position="996"/>
    </location>
</feature>
<dbReference type="PATRIC" id="fig|186490.8.peg.503"/>
<keyword evidence="3" id="KW-1003">Cell membrane</keyword>
<name>A0A0K2BLQ1_9GAMM</name>
<evidence type="ECO:0000256" key="5">
    <source>
        <dbReference type="ARBA" id="ARBA00022729"/>
    </source>
</evidence>
<dbReference type="InterPro" id="IPR006685">
    <property type="entry name" value="MscS_channel_2nd"/>
</dbReference>
<accession>A0A0K2BLQ1</accession>
<dbReference type="KEGG" id="bcig:AB162_534"/>
<dbReference type="InterPro" id="IPR052702">
    <property type="entry name" value="MscS-like_channel"/>
</dbReference>
<evidence type="ECO:0000259" key="12">
    <source>
        <dbReference type="Pfam" id="PF21082"/>
    </source>
</evidence>
<organism evidence="14 15">
    <name type="scientific">Candidatus Palibaumannia cicadellinicola</name>
    <dbReference type="NCBI Taxonomy" id="186490"/>
    <lineage>
        <taxon>Bacteria</taxon>
        <taxon>Pseudomonadati</taxon>
        <taxon>Pseudomonadota</taxon>
        <taxon>Gammaproteobacteria</taxon>
        <taxon>Candidatus Palibaumannia</taxon>
    </lineage>
</organism>
<feature type="transmembrane region" description="Helical" evidence="8">
    <location>
        <begin position="914"/>
        <end position="943"/>
    </location>
</feature>
<feature type="domain" description="Mechanosensitive ion channel inner membrane" evidence="10">
    <location>
        <begin position="490"/>
        <end position="827"/>
    </location>
</feature>
<dbReference type="InterPro" id="IPR024393">
    <property type="entry name" value="MscS_porin"/>
</dbReference>
<dbReference type="FunFam" id="1.10.287.1260:FF:000002">
    <property type="entry name" value="Potassium efflux system KefA"/>
    <property type="match status" value="1"/>
</dbReference>
<proteinExistence type="inferred from homology"/>
<feature type="transmembrane region" description="Helical" evidence="8">
    <location>
        <begin position="882"/>
        <end position="908"/>
    </location>
</feature>
<dbReference type="SUPFAM" id="SSF50182">
    <property type="entry name" value="Sm-like ribonucleoproteins"/>
    <property type="match status" value="1"/>
</dbReference>
<dbReference type="Pfam" id="PF21088">
    <property type="entry name" value="MS_channel_1st"/>
    <property type="match status" value="1"/>
</dbReference>
<comment type="similarity">
    <text evidence="2">Belongs to the MscS (TC 1.A.23) family.</text>
</comment>
<dbReference type="GO" id="GO:0008381">
    <property type="term" value="F:mechanosensitive monoatomic ion channel activity"/>
    <property type="evidence" value="ECO:0007669"/>
    <property type="project" value="UniProtKB-ARBA"/>
</dbReference>
<dbReference type="PANTHER" id="PTHR30347">
    <property type="entry name" value="POTASSIUM CHANNEL RELATED"/>
    <property type="match status" value="1"/>
</dbReference>
<dbReference type="SUPFAM" id="SSF82689">
    <property type="entry name" value="Mechanosensitive channel protein MscS (YggB), C-terminal domain"/>
    <property type="match status" value="1"/>
</dbReference>
<keyword evidence="5" id="KW-0732">Signal</keyword>
<feature type="transmembrane region" description="Helical" evidence="8">
    <location>
        <begin position="718"/>
        <end position="736"/>
    </location>
</feature>
<feature type="transmembrane region" description="Helical" evidence="8">
    <location>
        <begin position="570"/>
        <end position="588"/>
    </location>
</feature>
<dbReference type="AlphaFoldDB" id="A0A0K2BLQ1"/>
<dbReference type="Pfam" id="PF12795">
    <property type="entry name" value="MscS_porin"/>
    <property type="match status" value="1"/>
</dbReference>
<feature type="domain" description="Mechanosensitive ion channel MscS porin" evidence="11">
    <location>
        <begin position="40"/>
        <end position="259"/>
    </location>
</feature>
<dbReference type="OrthoDB" id="9799209at2"/>
<dbReference type="InterPro" id="IPR011066">
    <property type="entry name" value="MscS_channel_C_sf"/>
</dbReference>
<feature type="domain" description="Mechanosensitive ion channel MscS C-terminal" evidence="12">
    <location>
        <begin position="1015"/>
        <end position="1087"/>
    </location>
</feature>
<feature type="transmembrane region" description="Helical" evidence="8">
    <location>
        <begin position="798"/>
        <end position="818"/>
    </location>
</feature>
<evidence type="ECO:0000259" key="13">
    <source>
        <dbReference type="Pfam" id="PF21088"/>
    </source>
</evidence>
<dbReference type="InterPro" id="IPR023408">
    <property type="entry name" value="MscS_beta-dom_sf"/>
</dbReference>
<evidence type="ECO:0000256" key="2">
    <source>
        <dbReference type="ARBA" id="ARBA00008017"/>
    </source>
</evidence>
<feature type="transmembrane region" description="Helical" evidence="8">
    <location>
        <begin position="680"/>
        <end position="706"/>
    </location>
</feature>
<reference evidence="14 15" key="1">
    <citation type="submission" date="2015-06" db="EMBL/GenBank/DDBJ databases">
        <title>Lineage-specific patterns of genome deterioration in obligate symbionts.</title>
        <authorList>
            <person name="Bennett G.M."/>
            <person name="McCutcheon J.P."/>
            <person name="McDonald B.R."/>
            <person name="Moran N.A."/>
        </authorList>
    </citation>
    <scope>NUCLEOTIDE SEQUENCE [LARGE SCALE GENOMIC DNA]</scope>
    <source>
        <strain evidence="14 15">B-GSS</strain>
    </source>
</reference>
<keyword evidence="4 8" id="KW-0812">Transmembrane</keyword>
<keyword evidence="6 8" id="KW-1133">Transmembrane helix</keyword>
<dbReference type="InterPro" id="IPR011014">
    <property type="entry name" value="MscS_channel_TM-2"/>
</dbReference>
<dbReference type="Gene3D" id="2.30.30.60">
    <property type="match status" value="1"/>
</dbReference>
<evidence type="ECO:0000259" key="11">
    <source>
        <dbReference type="Pfam" id="PF12795"/>
    </source>
</evidence>
<dbReference type="RefSeq" id="WP_053097252.1">
    <property type="nucleotide sequence ID" value="NZ_CP011787.1"/>
</dbReference>
<dbReference type="InterPro" id="IPR010920">
    <property type="entry name" value="LSM_dom_sf"/>
</dbReference>
<protein>
    <submittedName>
        <fullName evidence="14">Potassium efflux system KefA protein / Small-conductance mechanosensitive channel</fullName>
    </submittedName>
</protein>
<dbReference type="EMBL" id="CP011787">
    <property type="protein sequence ID" value="AKZ66114.1"/>
    <property type="molecule type" value="Genomic_DNA"/>
</dbReference>
<evidence type="ECO:0000256" key="8">
    <source>
        <dbReference type="SAM" id="Phobius"/>
    </source>
</evidence>
<feature type="domain" description="Mechanosensitive ion channel transmembrane helices 2/3" evidence="13">
    <location>
        <begin position="888"/>
        <end position="929"/>
    </location>
</feature>
<evidence type="ECO:0000259" key="10">
    <source>
        <dbReference type="Pfam" id="PF12794"/>
    </source>
</evidence>
<feature type="transmembrane region" description="Helical" evidence="8">
    <location>
        <begin position="528"/>
        <end position="550"/>
    </location>
</feature>
<dbReference type="InterPro" id="IPR025692">
    <property type="entry name" value="MscS_IM_dom1"/>
</dbReference>
<feature type="transmembrane region" description="Helical" evidence="8">
    <location>
        <begin position="609"/>
        <end position="628"/>
    </location>
</feature>
<keyword evidence="7 8" id="KW-0472">Membrane</keyword>
<evidence type="ECO:0000256" key="3">
    <source>
        <dbReference type="ARBA" id="ARBA00022475"/>
    </source>
</evidence>
<dbReference type="Gene3D" id="1.10.287.1260">
    <property type="match status" value="1"/>
</dbReference>
<evidence type="ECO:0000256" key="7">
    <source>
        <dbReference type="ARBA" id="ARBA00023136"/>
    </source>
</evidence>
<dbReference type="Pfam" id="PF21082">
    <property type="entry name" value="MS_channel_3rd"/>
    <property type="match status" value="1"/>
</dbReference>
<dbReference type="GO" id="GO:0005886">
    <property type="term" value="C:plasma membrane"/>
    <property type="evidence" value="ECO:0007669"/>
    <property type="project" value="UniProtKB-SubCell"/>
</dbReference>
<dbReference type="Pfam" id="PF00924">
    <property type="entry name" value="MS_channel_2nd"/>
    <property type="match status" value="1"/>
</dbReference>
<evidence type="ECO:0000259" key="9">
    <source>
        <dbReference type="Pfam" id="PF00924"/>
    </source>
</evidence>
<gene>
    <name evidence="14" type="primary">mscM</name>
    <name evidence="14" type="ORF">AB162_534</name>
</gene>
<dbReference type="InterPro" id="IPR049278">
    <property type="entry name" value="MS_channel_C"/>
</dbReference>
<dbReference type="NCBIfam" id="NF008180">
    <property type="entry name" value="PRK10929.1"/>
    <property type="match status" value="1"/>
</dbReference>
<evidence type="ECO:0000256" key="4">
    <source>
        <dbReference type="ARBA" id="ARBA00022692"/>
    </source>
</evidence>
<dbReference type="PANTHER" id="PTHR30347:SF9">
    <property type="entry name" value="MINICONDUCTANCE MECHANOSENSITIVE CHANNEL MSCM"/>
    <property type="match status" value="1"/>
</dbReference>
<feature type="transmembrane region" description="Helical" evidence="8">
    <location>
        <begin position="838"/>
        <end position="861"/>
    </location>
</feature>
<dbReference type="InterPro" id="IPR049142">
    <property type="entry name" value="MS_channel_1st"/>
</dbReference>
<feature type="transmembrane region" description="Helical" evidence="8">
    <location>
        <begin position="487"/>
        <end position="507"/>
    </location>
</feature>
<evidence type="ECO:0000313" key="15">
    <source>
        <dbReference type="Proteomes" id="UP000056466"/>
    </source>
</evidence>
<evidence type="ECO:0000313" key="14">
    <source>
        <dbReference type="EMBL" id="AKZ66114.1"/>
    </source>
</evidence>
<evidence type="ECO:0000256" key="6">
    <source>
        <dbReference type="ARBA" id="ARBA00022989"/>
    </source>
</evidence>
<dbReference type="Gene3D" id="3.30.70.100">
    <property type="match status" value="1"/>
</dbReference>
<dbReference type="Pfam" id="PF12794">
    <property type="entry name" value="MscS_TM"/>
    <property type="match status" value="1"/>
</dbReference>
<comment type="subcellular location">
    <subcellularLocation>
        <location evidence="1">Cell membrane</location>
        <topology evidence="1">Multi-pass membrane protein</topology>
    </subcellularLocation>
</comment>